<proteinExistence type="predicted"/>
<accession>A0A8F3E2W5</accession>
<organism evidence="1 2">
    <name type="scientific">Arthrobacter phage Persistence</name>
    <dbReference type="NCBI Taxonomy" id="2836007"/>
    <lineage>
        <taxon>Viruses</taxon>
        <taxon>Duplodnaviria</taxon>
        <taxon>Heunggongvirae</taxon>
        <taxon>Uroviricota</taxon>
        <taxon>Caudoviricetes</taxon>
        <taxon>Persistencevirus</taxon>
        <taxon>Persistencevirus persistence</taxon>
    </lineage>
</organism>
<dbReference type="GeneID" id="77931961"/>
<dbReference type="KEGG" id="vg:77931961"/>
<sequence length="204" mass="23045">MSQACTTEDCGRLTTLYLCTECIVELDELLKDVPVLCDLLRDVVYRTSVTRNPGSSGGGSHPKSTPPINLDADELRDRLWTLPDRAHAEAMDNPRAGWTLFMARMWVTRARTLVWGAEDPPIDHAENQRRIKEADLPPMPIRELVPWLKEKAGIVITGMDIRNWARRGKLKSVPTEPHPSYHPHEVINAWHDTRATRVANGAKI</sequence>
<dbReference type="Proteomes" id="UP000693837">
    <property type="component" value="Segment"/>
</dbReference>
<gene>
    <name evidence="1" type="primary">86</name>
    <name evidence="1" type="ORF">SEA_PERSISTENCE_86</name>
</gene>
<reference evidence="1" key="1">
    <citation type="submission" date="2021-03" db="EMBL/GenBank/DDBJ databases">
        <authorList>
            <person name="Pedlow M.R."/>
            <person name="Nance H.A."/>
            <person name="Bradley A.M."/>
            <person name="Brown C.A."/>
            <person name="Channell S.A."/>
            <person name="Forbes A.M."/>
            <person name="Lovell B."/>
            <person name="Mcdonald B.E."/>
            <person name="Silva M.B."/>
            <person name="White G.J."/>
            <person name="Zack K.M."/>
            <person name="Garlena R.A."/>
            <person name="Russell D.A."/>
            <person name="Jacobs-Sera D."/>
            <person name="Hatfull G.F."/>
        </authorList>
    </citation>
    <scope>NUCLEOTIDE SEQUENCE</scope>
</reference>
<name>A0A8F3E2W5_9CAUD</name>
<keyword evidence="2" id="KW-1185">Reference proteome</keyword>
<evidence type="ECO:0000313" key="1">
    <source>
        <dbReference type="EMBL" id="QWY79714.1"/>
    </source>
</evidence>
<dbReference type="RefSeq" id="YP_010656087.1">
    <property type="nucleotide sequence ID" value="NC_070834.1"/>
</dbReference>
<dbReference type="EMBL" id="MW712719">
    <property type="protein sequence ID" value="QWY79714.1"/>
    <property type="molecule type" value="Genomic_DNA"/>
</dbReference>
<evidence type="ECO:0008006" key="3">
    <source>
        <dbReference type="Google" id="ProtNLM"/>
    </source>
</evidence>
<evidence type="ECO:0000313" key="2">
    <source>
        <dbReference type="Proteomes" id="UP000693837"/>
    </source>
</evidence>
<protein>
    <recommendedName>
        <fullName evidence="3">Helix-turn-helix DNA binding domain protein</fullName>
    </recommendedName>
</protein>